<dbReference type="AlphaFoldDB" id="A0A914QIA2"/>
<accession>A0A914QIA2</accession>
<organism evidence="1 2">
    <name type="scientific">Panagrolaimus davidi</name>
    <dbReference type="NCBI Taxonomy" id="227884"/>
    <lineage>
        <taxon>Eukaryota</taxon>
        <taxon>Metazoa</taxon>
        <taxon>Ecdysozoa</taxon>
        <taxon>Nematoda</taxon>
        <taxon>Chromadorea</taxon>
        <taxon>Rhabditida</taxon>
        <taxon>Tylenchina</taxon>
        <taxon>Panagrolaimomorpha</taxon>
        <taxon>Panagrolaimoidea</taxon>
        <taxon>Panagrolaimidae</taxon>
        <taxon>Panagrolaimus</taxon>
    </lineage>
</organism>
<proteinExistence type="predicted"/>
<reference evidence="2" key="1">
    <citation type="submission" date="2022-11" db="UniProtKB">
        <authorList>
            <consortium name="WormBaseParasite"/>
        </authorList>
    </citation>
    <scope>IDENTIFICATION</scope>
</reference>
<dbReference type="Proteomes" id="UP000887578">
    <property type="component" value="Unplaced"/>
</dbReference>
<protein>
    <submittedName>
        <fullName evidence="2">Uncharacterized protein</fullName>
    </submittedName>
</protein>
<evidence type="ECO:0000313" key="2">
    <source>
        <dbReference type="WBParaSite" id="PDA_v2.g3136.t1"/>
    </source>
</evidence>
<evidence type="ECO:0000313" key="1">
    <source>
        <dbReference type="Proteomes" id="UP000887578"/>
    </source>
</evidence>
<name>A0A914QIA2_9BILA</name>
<sequence>MKRSNKTFIGNRKSFLKRSQIISRVHPSQNATLSDEREQVNFGEFEFRDFDDVHSEEPEAEAMDAQPQQLQQNFADPLLSSILVSSQPKNYCNHLDPYLQQTIITVHAVKESLSGAGLDRLLSMMGTLFQNSLVVNSKDIQREKENWVAPFRVKETVYCDGVGCKKSLPSLRTVCPCGANKNKKIILSTATIIPHVLILVKKYETELFMQR</sequence>
<keyword evidence="1" id="KW-1185">Reference proteome</keyword>
<dbReference type="WBParaSite" id="PDA_v2.g3136.t1">
    <property type="protein sequence ID" value="PDA_v2.g3136.t1"/>
    <property type="gene ID" value="PDA_v2.g3136"/>
</dbReference>